<accession>A0A5C3NRJ1</accession>
<evidence type="ECO:0000313" key="2">
    <source>
        <dbReference type="Proteomes" id="UP000308197"/>
    </source>
</evidence>
<proteinExistence type="predicted"/>
<protein>
    <submittedName>
        <fullName evidence="1">Uncharacterized protein</fullName>
    </submittedName>
</protein>
<name>A0A5C3NRJ1_9APHY</name>
<keyword evidence="2" id="KW-1185">Reference proteome</keyword>
<sequence>MKREASKVRTPPITDCVYTVREGPIVMQTAVTESATAYNGHVHIKALGFPPSAARVLEVSE</sequence>
<reference evidence="1 2" key="1">
    <citation type="journal article" date="2019" name="Nat. Ecol. Evol.">
        <title>Megaphylogeny resolves global patterns of mushroom evolution.</title>
        <authorList>
            <person name="Varga T."/>
            <person name="Krizsan K."/>
            <person name="Foldi C."/>
            <person name="Dima B."/>
            <person name="Sanchez-Garcia M."/>
            <person name="Sanchez-Ramirez S."/>
            <person name="Szollosi G.J."/>
            <person name="Szarkandi J.G."/>
            <person name="Papp V."/>
            <person name="Albert L."/>
            <person name="Andreopoulos W."/>
            <person name="Angelini C."/>
            <person name="Antonin V."/>
            <person name="Barry K.W."/>
            <person name="Bougher N.L."/>
            <person name="Buchanan P."/>
            <person name="Buyck B."/>
            <person name="Bense V."/>
            <person name="Catcheside P."/>
            <person name="Chovatia M."/>
            <person name="Cooper J."/>
            <person name="Damon W."/>
            <person name="Desjardin D."/>
            <person name="Finy P."/>
            <person name="Geml J."/>
            <person name="Haridas S."/>
            <person name="Hughes K."/>
            <person name="Justo A."/>
            <person name="Karasinski D."/>
            <person name="Kautmanova I."/>
            <person name="Kiss B."/>
            <person name="Kocsube S."/>
            <person name="Kotiranta H."/>
            <person name="LaButti K.M."/>
            <person name="Lechner B.E."/>
            <person name="Liimatainen K."/>
            <person name="Lipzen A."/>
            <person name="Lukacs Z."/>
            <person name="Mihaltcheva S."/>
            <person name="Morgado L.N."/>
            <person name="Niskanen T."/>
            <person name="Noordeloos M.E."/>
            <person name="Ohm R.A."/>
            <person name="Ortiz-Santana B."/>
            <person name="Ovrebo C."/>
            <person name="Racz N."/>
            <person name="Riley R."/>
            <person name="Savchenko A."/>
            <person name="Shiryaev A."/>
            <person name="Soop K."/>
            <person name="Spirin V."/>
            <person name="Szebenyi C."/>
            <person name="Tomsovsky M."/>
            <person name="Tulloss R.E."/>
            <person name="Uehling J."/>
            <person name="Grigoriev I.V."/>
            <person name="Vagvolgyi C."/>
            <person name="Papp T."/>
            <person name="Martin F.M."/>
            <person name="Miettinen O."/>
            <person name="Hibbett D.S."/>
            <person name="Nagy L.G."/>
        </authorList>
    </citation>
    <scope>NUCLEOTIDE SEQUENCE [LARGE SCALE GENOMIC DNA]</scope>
    <source>
        <strain evidence="1 2">HHB13444</strain>
    </source>
</reference>
<dbReference type="EMBL" id="ML212059">
    <property type="protein sequence ID" value="TFK79369.1"/>
    <property type="molecule type" value="Genomic_DNA"/>
</dbReference>
<organism evidence="1 2">
    <name type="scientific">Polyporus arcularius HHB13444</name>
    <dbReference type="NCBI Taxonomy" id="1314778"/>
    <lineage>
        <taxon>Eukaryota</taxon>
        <taxon>Fungi</taxon>
        <taxon>Dikarya</taxon>
        <taxon>Basidiomycota</taxon>
        <taxon>Agaricomycotina</taxon>
        <taxon>Agaricomycetes</taxon>
        <taxon>Polyporales</taxon>
        <taxon>Polyporaceae</taxon>
        <taxon>Polyporus</taxon>
    </lineage>
</organism>
<dbReference type="Proteomes" id="UP000308197">
    <property type="component" value="Unassembled WGS sequence"/>
</dbReference>
<gene>
    <name evidence="1" type="ORF">K466DRAFT_20730</name>
</gene>
<dbReference type="AlphaFoldDB" id="A0A5C3NRJ1"/>
<dbReference type="InParanoid" id="A0A5C3NRJ1"/>
<evidence type="ECO:0000313" key="1">
    <source>
        <dbReference type="EMBL" id="TFK79369.1"/>
    </source>
</evidence>